<dbReference type="PANTHER" id="PTHR48043:SF140">
    <property type="entry name" value="UDP-GLUCURONOSYLTRANSFERASE 2A1"/>
    <property type="match status" value="1"/>
</dbReference>
<dbReference type="GO" id="GO:0016020">
    <property type="term" value="C:membrane"/>
    <property type="evidence" value="ECO:0007669"/>
    <property type="project" value="UniProtKB-SubCell"/>
</dbReference>
<keyword evidence="4 8" id="KW-0812">Transmembrane</keyword>
<accession>A0A7J6D3R1</accession>
<evidence type="ECO:0000313" key="9">
    <source>
        <dbReference type="EMBL" id="KAF4113831.1"/>
    </source>
</evidence>
<reference evidence="9 10" key="1">
    <citation type="submission" date="2020-04" db="EMBL/GenBank/DDBJ databases">
        <title>Chromosome-level genome assembly of a cyprinid fish Onychostoma macrolepis by integration of Nanopore Sequencing, Bionano and Hi-C technology.</title>
        <authorList>
            <person name="Wang D."/>
        </authorList>
    </citation>
    <scope>NUCLEOTIDE SEQUENCE [LARGE SCALE GENOMIC DNA]</scope>
    <source>
        <strain evidence="9">SWU-2019</strain>
        <tissue evidence="9">Muscle</tissue>
    </source>
</reference>
<evidence type="ECO:0000313" key="10">
    <source>
        <dbReference type="Proteomes" id="UP000579812"/>
    </source>
</evidence>
<dbReference type="PROSITE" id="PS00375">
    <property type="entry name" value="UDPGT"/>
    <property type="match status" value="1"/>
</dbReference>
<evidence type="ECO:0000256" key="7">
    <source>
        <dbReference type="RuleBase" id="RU003718"/>
    </source>
</evidence>
<evidence type="ECO:0000256" key="2">
    <source>
        <dbReference type="ARBA" id="ARBA00022676"/>
    </source>
</evidence>
<dbReference type="InterPro" id="IPR002213">
    <property type="entry name" value="UDP_glucos_trans"/>
</dbReference>
<evidence type="ECO:0000256" key="6">
    <source>
        <dbReference type="ARBA" id="ARBA00023136"/>
    </source>
</evidence>
<comment type="similarity">
    <text evidence="1 7">Belongs to the UDP-glycosyltransferase family.</text>
</comment>
<sequence>MRLVVCFLSLLTVFGPAECGNVLVWFTEGSHWLNMRIVLDTLIDRGHNVTVLVPNISLYMKAKESDRFFYQPFNVSMDEQEMRDFIEEFVYFSVYETVKLTADSNESLQVWLHYSGYESGRPTSFCGMMIKADIWLIRTYWDFEFPEPFLPNFKYVGGLHCTPAKPLPKDTEEFVQSSGDDGIVVFSLGSLVKKMPKETSNMIASALAQIPQKVLWRYDGEKPDTLGENTRIYKWIPQNDLLGHPKTRAFITHGGTNSIYEAIYHGVPMVGIPLFGDQPDNLAHVKSKGAAVIMDNIKTTQPQELVDGLNAVINDPLYKENTVRLSRIHHDRPIKPLDEAVFWIEFVMRNKGAKHLRVEAHNLIWYQYHCLDVFAFLITILTVVLYAFYKMCKFFIMRCCFRSKRKSKKE</sequence>
<evidence type="ECO:0000256" key="4">
    <source>
        <dbReference type="ARBA" id="ARBA00022692"/>
    </source>
</evidence>
<keyword evidence="3 7" id="KW-0808">Transferase</keyword>
<keyword evidence="10" id="KW-1185">Reference proteome</keyword>
<gene>
    <name evidence="9" type="ORF">G5714_006376</name>
</gene>
<evidence type="ECO:0000256" key="5">
    <source>
        <dbReference type="ARBA" id="ARBA00022989"/>
    </source>
</evidence>
<dbReference type="InterPro" id="IPR050271">
    <property type="entry name" value="UDP-glycosyltransferase"/>
</dbReference>
<dbReference type="EMBL" id="JAAMOB010000005">
    <property type="protein sequence ID" value="KAF4113831.1"/>
    <property type="molecule type" value="Genomic_DNA"/>
</dbReference>
<dbReference type="EC" id="2.4.1.17" evidence="8"/>
<protein>
    <recommendedName>
        <fullName evidence="8">UDP-glucuronosyltransferase</fullName>
        <ecNumber evidence="8">2.4.1.17</ecNumber>
    </recommendedName>
</protein>
<keyword evidence="6 8" id="KW-0472">Membrane</keyword>
<feature type="signal peptide" evidence="8">
    <location>
        <begin position="1"/>
        <end position="19"/>
    </location>
</feature>
<keyword evidence="5 8" id="KW-1133">Transmembrane helix</keyword>
<keyword evidence="2 7" id="KW-0328">Glycosyltransferase</keyword>
<keyword evidence="8" id="KW-0732">Signal</keyword>
<feature type="chain" id="PRO_5029936483" description="UDP-glucuronosyltransferase" evidence="8">
    <location>
        <begin position="20"/>
        <end position="410"/>
    </location>
</feature>
<comment type="subcellular location">
    <subcellularLocation>
        <location evidence="8">Membrane</location>
        <topology evidence="8">Single-pass membrane protein</topology>
    </subcellularLocation>
</comment>
<dbReference type="Pfam" id="PF00201">
    <property type="entry name" value="UDPGT"/>
    <property type="match status" value="2"/>
</dbReference>
<comment type="caution">
    <text evidence="9">The sequence shown here is derived from an EMBL/GenBank/DDBJ whole genome shotgun (WGS) entry which is preliminary data.</text>
</comment>
<comment type="catalytic activity">
    <reaction evidence="8">
        <text>glucuronate acceptor + UDP-alpha-D-glucuronate = acceptor beta-D-glucuronoside + UDP + H(+)</text>
        <dbReference type="Rhea" id="RHEA:21032"/>
        <dbReference type="ChEBI" id="CHEBI:15378"/>
        <dbReference type="ChEBI" id="CHEBI:58052"/>
        <dbReference type="ChEBI" id="CHEBI:58223"/>
        <dbReference type="ChEBI" id="CHEBI:132367"/>
        <dbReference type="ChEBI" id="CHEBI:132368"/>
        <dbReference type="EC" id="2.4.1.17"/>
    </reaction>
</comment>
<dbReference type="FunFam" id="3.40.50.2000:FF:000001">
    <property type="entry name" value="UDP-glucuronosyltransferase"/>
    <property type="match status" value="1"/>
</dbReference>
<feature type="transmembrane region" description="Helical" evidence="8">
    <location>
        <begin position="365"/>
        <end position="388"/>
    </location>
</feature>
<dbReference type="CDD" id="cd03784">
    <property type="entry name" value="GT1_Gtf-like"/>
    <property type="match status" value="1"/>
</dbReference>
<dbReference type="GO" id="GO:0015020">
    <property type="term" value="F:glucuronosyltransferase activity"/>
    <property type="evidence" value="ECO:0007669"/>
    <property type="project" value="UniProtKB-EC"/>
</dbReference>
<dbReference type="Gene3D" id="3.40.50.2000">
    <property type="entry name" value="Glycogen Phosphorylase B"/>
    <property type="match status" value="1"/>
</dbReference>
<dbReference type="PANTHER" id="PTHR48043">
    <property type="entry name" value="EG:EG0003.4 PROTEIN-RELATED"/>
    <property type="match status" value="1"/>
</dbReference>
<evidence type="ECO:0000256" key="8">
    <source>
        <dbReference type="RuleBase" id="RU362059"/>
    </source>
</evidence>
<dbReference type="SUPFAM" id="SSF53756">
    <property type="entry name" value="UDP-Glycosyltransferase/glycogen phosphorylase"/>
    <property type="match status" value="1"/>
</dbReference>
<proteinExistence type="inferred from homology"/>
<evidence type="ECO:0000256" key="1">
    <source>
        <dbReference type="ARBA" id="ARBA00009995"/>
    </source>
</evidence>
<dbReference type="AlphaFoldDB" id="A0A7J6D3R1"/>
<evidence type="ECO:0000256" key="3">
    <source>
        <dbReference type="ARBA" id="ARBA00022679"/>
    </source>
</evidence>
<name>A0A7J6D3R1_9TELE</name>
<dbReference type="Proteomes" id="UP000579812">
    <property type="component" value="Unassembled WGS sequence"/>
</dbReference>
<dbReference type="InterPro" id="IPR035595">
    <property type="entry name" value="UDP_glycos_trans_CS"/>
</dbReference>
<organism evidence="9 10">
    <name type="scientific">Onychostoma macrolepis</name>
    <dbReference type="NCBI Taxonomy" id="369639"/>
    <lineage>
        <taxon>Eukaryota</taxon>
        <taxon>Metazoa</taxon>
        <taxon>Chordata</taxon>
        <taxon>Craniata</taxon>
        <taxon>Vertebrata</taxon>
        <taxon>Euteleostomi</taxon>
        <taxon>Actinopterygii</taxon>
        <taxon>Neopterygii</taxon>
        <taxon>Teleostei</taxon>
        <taxon>Ostariophysi</taxon>
        <taxon>Cypriniformes</taxon>
        <taxon>Cyprinidae</taxon>
        <taxon>Acrossocheilinae</taxon>
        <taxon>Onychostoma</taxon>
    </lineage>
</organism>